<evidence type="ECO:0000313" key="2">
    <source>
        <dbReference type="EMBL" id="KAL2055490.1"/>
    </source>
</evidence>
<organism evidence="2 3">
    <name type="scientific">Lepraria finkii</name>
    <dbReference type="NCBI Taxonomy" id="1340010"/>
    <lineage>
        <taxon>Eukaryota</taxon>
        <taxon>Fungi</taxon>
        <taxon>Dikarya</taxon>
        <taxon>Ascomycota</taxon>
        <taxon>Pezizomycotina</taxon>
        <taxon>Lecanoromycetes</taxon>
        <taxon>OSLEUM clade</taxon>
        <taxon>Lecanoromycetidae</taxon>
        <taxon>Lecanorales</taxon>
        <taxon>Lecanorineae</taxon>
        <taxon>Stereocaulaceae</taxon>
        <taxon>Lepraria</taxon>
    </lineage>
</organism>
<comment type="caution">
    <text evidence="2">The sequence shown here is derived from an EMBL/GenBank/DDBJ whole genome shotgun (WGS) entry which is preliminary data.</text>
</comment>
<name>A0ABR4BCF1_9LECA</name>
<evidence type="ECO:0000256" key="1">
    <source>
        <dbReference type="SAM" id="MobiDB-lite"/>
    </source>
</evidence>
<dbReference type="EMBL" id="JBHFEH010000011">
    <property type="protein sequence ID" value="KAL2055490.1"/>
    <property type="molecule type" value="Genomic_DNA"/>
</dbReference>
<dbReference type="Proteomes" id="UP001590951">
    <property type="component" value="Unassembled WGS sequence"/>
</dbReference>
<evidence type="ECO:0000313" key="3">
    <source>
        <dbReference type="Proteomes" id="UP001590951"/>
    </source>
</evidence>
<gene>
    <name evidence="2" type="ORF">ABVK25_004298</name>
</gene>
<reference evidence="2 3" key="1">
    <citation type="submission" date="2024-09" db="EMBL/GenBank/DDBJ databases">
        <title>Rethinking Asexuality: The Enigmatic Case of Functional Sexual Genes in Lepraria (Stereocaulaceae).</title>
        <authorList>
            <person name="Doellman M."/>
            <person name="Sun Y."/>
            <person name="Barcenas-Pena A."/>
            <person name="Lumbsch H.T."/>
            <person name="Grewe F."/>
        </authorList>
    </citation>
    <scope>NUCLEOTIDE SEQUENCE [LARGE SCALE GENOMIC DNA]</scope>
    <source>
        <strain evidence="2 3">Grewe 0041</strain>
    </source>
</reference>
<accession>A0ABR4BCF1</accession>
<keyword evidence="3" id="KW-1185">Reference proteome</keyword>
<sequence length="166" mass="17974">MASAPSSVPRSASSSPKIDYLRVRAARVMSLSLLIAPMDPNSTPNPNAKLICMGNLPSNSPYTPSPSLSPSPPPPPPAFTPAAARNRPFPQQWQFTQYPPVDEQALAAHDTFKLAEEYGGDRIAARGALFWIEGRRLPSLNEIGLDYFLGQPSAKARGRDFWSVVG</sequence>
<protein>
    <submittedName>
        <fullName evidence="2">Uncharacterized protein</fullName>
    </submittedName>
</protein>
<feature type="region of interest" description="Disordered" evidence="1">
    <location>
        <begin position="61"/>
        <end position="86"/>
    </location>
</feature>
<proteinExistence type="predicted"/>
<feature type="compositionally biased region" description="Pro residues" evidence="1">
    <location>
        <begin position="63"/>
        <end position="79"/>
    </location>
</feature>